<dbReference type="OrthoDB" id="2192946at2759"/>
<evidence type="ECO:0000313" key="8">
    <source>
        <dbReference type="EMBL" id="OQR75127.1"/>
    </source>
</evidence>
<dbReference type="GO" id="GO:0000278">
    <property type="term" value="P:mitotic cell cycle"/>
    <property type="evidence" value="ECO:0007669"/>
    <property type="project" value="TreeGrafter"/>
</dbReference>
<dbReference type="AlphaFoldDB" id="A0A1V9XNS1"/>
<dbReference type="InterPro" id="IPR007259">
    <property type="entry name" value="GCP"/>
</dbReference>
<comment type="subcellular location">
    <subcellularLocation>
        <location evidence="5">Cytoplasm</location>
        <location evidence="5">Cytoskeleton</location>
        <location evidence="5">Microtubule organizing center</location>
    </subcellularLocation>
</comment>
<dbReference type="InterPro" id="IPR042241">
    <property type="entry name" value="GCP_C_sf"/>
</dbReference>
<dbReference type="Gene3D" id="1.20.120.1900">
    <property type="entry name" value="Gamma-tubulin complex, C-terminal domain"/>
    <property type="match status" value="1"/>
</dbReference>
<dbReference type="PANTHER" id="PTHR19302">
    <property type="entry name" value="GAMMA TUBULIN COMPLEX PROTEIN"/>
    <property type="match status" value="1"/>
</dbReference>
<dbReference type="InParanoid" id="A0A1V9XNS1"/>
<dbReference type="InterPro" id="IPR040457">
    <property type="entry name" value="GCP_C"/>
</dbReference>
<comment type="similarity">
    <text evidence="1 5">Belongs to the TUBGCP family.</text>
</comment>
<sequence>MELLRGFKGAFERPSHVGKESDQSTRGNFAMGMDQPLSHCAALGSLNMETQERWLIRGVLCILGLTPHDLVWSERMKSGECKIHFHSKLNEQLVSEAKDFSDLVRQHCAIRQFINDYQSTEFSLTLQSLVGCLNSVLNKFSLSLVTVSDQAHKLTLKLLQQQFAQHRVVLLTLSDLCATITKDRLDGAAILTYLHNFFGNSGNSVVRDLYERCLREAMRPYVSMLRQWLKGQFVIDPQGEFMIQVRPPYLREADSISTKYEVLVEKVPSFLLDLTDDILTAGCYAEMVNTVEIEFEEKITTEATVDKYLLESVGPASCLSVEELQSGVQAVLAETSATLFRLMNKFGDLDEHLVSFKEVYLFVRADIFKRFCDLSRGQLIVSNSMCSPMVLNNFLADAVSGSAASVFTQSHMGLKFLEETLSSRLVTRAVREGFLKEEEGARLLNARQASLGGSGHTFECIATDLRGGWILQHLITPDAREMYELIFGVRLQLFLGECFCADVMPYCTGLARSLLQRMLVFAQSISAYFSIFSVEQEWSRLQKRLTQVRTVDSLARTHSDYVQRIYRRCLLDNLEASMRLISIASTVLQAAMCIDRLVNPDNMLIQPAGSSKPGTSATNSECFVDVEQELGALEIMAMPEGGLSDVVEYFERQFDTAVARWLDTNEIKTHEQLLTLLAMNECYTVRRPSAGFGVAY</sequence>
<keyword evidence="2 5" id="KW-0963">Cytoplasm</keyword>
<dbReference type="GO" id="GO:0031122">
    <property type="term" value="P:cytoplasmic microtubule organization"/>
    <property type="evidence" value="ECO:0007669"/>
    <property type="project" value="TreeGrafter"/>
</dbReference>
<comment type="caution">
    <text evidence="8">The sequence shown here is derived from an EMBL/GenBank/DDBJ whole genome shotgun (WGS) entry which is preliminary data.</text>
</comment>
<evidence type="ECO:0000259" key="7">
    <source>
        <dbReference type="Pfam" id="PF17681"/>
    </source>
</evidence>
<dbReference type="Pfam" id="PF17681">
    <property type="entry name" value="GCP_N_terminal"/>
    <property type="match status" value="1"/>
</dbReference>
<dbReference type="Proteomes" id="UP000192247">
    <property type="component" value="Unassembled WGS sequence"/>
</dbReference>
<evidence type="ECO:0000256" key="5">
    <source>
        <dbReference type="RuleBase" id="RU363050"/>
    </source>
</evidence>
<dbReference type="FunCoup" id="A0A1V9XNS1">
    <property type="interactions" value="1339"/>
</dbReference>
<dbReference type="EMBL" id="MNPL01006805">
    <property type="protein sequence ID" value="OQR75127.1"/>
    <property type="molecule type" value="Genomic_DNA"/>
</dbReference>
<dbReference type="GO" id="GO:0051225">
    <property type="term" value="P:spindle assembly"/>
    <property type="evidence" value="ECO:0007669"/>
    <property type="project" value="TreeGrafter"/>
</dbReference>
<dbReference type="GO" id="GO:0000922">
    <property type="term" value="C:spindle pole"/>
    <property type="evidence" value="ECO:0007669"/>
    <property type="project" value="InterPro"/>
</dbReference>
<feature type="domain" description="Gamma tubulin complex component C-terminal" evidence="6">
    <location>
        <begin position="349"/>
        <end position="683"/>
    </location>
</feature>
<proteinExistence type="inferred from homology"/>
<organism evidence="8 9">
    <name type="scientific">Tropilaelaps mercedesae</name>
    <dbReference type="NCBI Taxonomy" id="418985"/>
    <lineage>
        <taxon>Eukaryota</taxon>
        <taxon>Metazoa</taxon>
        <taxon>Ecdysozoa</taxon>
        <taxon>Arthropoda</taxon>
        <taxon>Chelicerata</taxon>
        <taxon>Arachnida</taxon>
        <taxon>Acari</taxon>
        <taxon>Parasitiformes</taxon>
        <taxon>Mesostigmata</taxon>
        <taxon>Gamasina</taxon>
        <taxon>Dermanyssoidea</taxon>
        <taxon>Laelapidae</taxon>
        <taxon>Tropilaelaps</taxon>
    </lineage>
</organism>
<dbReference type="GO" id="GO:0051321">
    <property type="term" value="P:meiotic cell cycle"/>
    <property type="evidence" value="ECO:0007669"/>
    <property type="project" value="TreeGrafter"/>
</dbReference>
<dbReference type="GO" id="GO:0051011">
    <property type="term" value="F:microtubule minus-end binding"/>
    <property type="evidence" value="ECO:0007669"/>
    <property type="project" value="TreeGrafter"/>
</dbReference>
<protein>
    <recommendedName>
        <fullName evidence="5">Gamma-tubulin complex component</fullName>
    </recommendedName>
</protein>
<gene>
    <name evidence="8" type="ORF">BIW11_00823</name>
</gene>
<evidence type="ECO:0000256" key="1">
    <source>
        <dbReference type="ARBA" id="ARBA00010337"/>
    </source>
</evidence>
<dbReference type="GO" id="GO:0000930">
    <property type="term" value="C:gamma-tubulin complex"/>
    <property type="evidence" value="ECO:0007669"/>
    <property type="project" value="TreeGrafter"/>
</dbReference>
<reference evidence="8 9" key="1">
    <citation type="journal article" date="2017" name="Gigascience">
        <title>Draft genome of the honey bee ectoparasitic mite, Tropilaelaps mercedesae, is shaped by the parasitic life history.</title>
        <authorList>
            <person name="Dong X."/>
            <person name="Armstrong S.D."/>
            <person name="Xia D."/>
            <person name="Makepeace B.L."/>
            <person name="Darby A.C."/>
            <person name="Kadowaki T."/>
        </authorList>
    </citation>
    <scope>NUCLEOTIDE SEQUENCE [LARGE SCALE GENOMIC DNA]</scope>
    <source>
        <strain evidence="8">Wuxi-XJTLU</strain>
    </source>
</reference>
<feature type="domain" description="Gamma tubulin complex component protein N-terminal" evidence="7">
    <location>
        <begin position="78"/>
        <end position="344"/>
    </location>
</feature>
<evidence type="ECO:0000256" key="2">
    <source>
        <dbReference type="ARBA" id="ARBA00022490"/>
    </source>
</evidence>
<keyword evidence="9" id="KW-1185">Reference proteome</keyword>
<evidence type="ECO:0000256" key="3">
    <source>
        <dbReference type="ARBA" id="ARBA00022701"/>
    </source>
</evidence>
<dbReference type="GO" id="GO:0007020">
    <property type="term" value="P:microtubule nucleation"/>
    <property type="evidence" value="ECO:0007669"/>
    <property type="project" value="InterPro"/>
</dbReference>
<evidence type="ECO:0000313" key="9">
    <source>
        <dbReference type="Proteomes" id="UP000192247"/>
    </source>
</evidence>
<accession>A0A1V9XNS1</accession>
<evidence type="ECO:0000259" key="6">
    <source>
        <dbReference type="Pfam" id="PF04130"/>
    </source>
</evidence>
<evidence type="ECO:0000256" key="4">
    <source>
        <dbReference type="ARBA" id="ARBA00023212"/>
    </source>
</evidence>
<name>A0A1V9XNS1_9ACAR</name>
<keyword evidence="3 5" id="KW-0493">Microtubule</keyword>
<dbReference type="STRING" id="418985.A0A1V9XNS1"/>
<dbReference type="GO" id="GO:0043015">
    <property type="term" value="F:gamma-tubulin binding"/>
    <property type="evidence" value="ECO:0007669"/>
    <property type="project" value="InterPro"/>
</dbReference>
<dbReference type="Pfam" id="PF04130">
    <property type="entry name" value="GCP_C_terminal"/>
    <property type="match status" value="1"/>
</dbReference>
<dbReference type="GO" id="GO:0005874">
    <property type="term" value="C:microtubule"/>
    <property type="evidence" value="ECO:0007669"/>
    <property type="project" value="UniProtKB-KW"/>
</dbReference>
<dbReference type="InterPro" id="IPR041470">
    <property type="entry name" value="GCP_N"/>
</dbReference>
<keyword evidence="4 5" id="KW-0206">Cytoskeleton</keyword>